<reference evidence="1 2" key="1">
    <citation type="journal article" date="2017" name="Nat. Commun.">
        <title>In situ click chemistry generation of cyclooxygenase-2 inhibitors.</title>
        <authorList>
            <person name="Bhardwaj A."/>
            <person name="Kaur J."/>
            <person name="Wuest M."/>
            <person name="Wuest F."/>
        </authorList>
    </citation>
    <scope>NUCLEOTIDE SEQUENCE [LARGE SCALE GENOMIC DNA]</scope>
    <source>
        <strain evidence="1">S2_018_000_R2_106</strain>
    </source>
</reference>
<protein>
    <submittedName>
        <fullName evidence="1">Uncharacterized protein</fullName>
    </submittedName>
</protein>
<dbReference type="EMBL" id="VAFM01000001">
    <property type="protein sequence ID" value="TKW61936.1"/>
    <property type="molecule type" value="Genomic_DNA"/>
</dbReference>
<dbReference type="AlphaFoldDB" id="A0A6N4R5K8"/>
<evidence type="ECO:0000313" key="2">
    <source>
        <dbReference type="Proteomes" id="UP000320948"/>
    </source>
</evidence>
<accession>A0A6N4R5K8</accession>
<organism evidence="1 2">
    <name type="scientific">Blastochloris viridis</name>
    <name type="common">Rhodopseudomonas viridis</name>
    <dbReference type="NCBI Taxonomy" id="1079"/>
    <lineage>
        <taxon>Bacteria</taxon>
        <taxon>Pseudomonadati</taxon>
        <taxon>Pseudomonadota</taxon>
        <taxon>Alphaproteobacteria</taxon>
        <taxon>Hyphomicrobiales</taxon>
        <taxon>Blastochloridaceae</taxon>
        <taxon>Blastochloris</taxon>
    </lineage>
</organism>
<sequence>MKTTAFRPVFMGPVDLRDRDAIRAAIHELEASLNALDEVPFTEETLKRLAFAWGYYKEQGRVAYHYLSHAIERHWRQMHPELTTLGDDTVHTAFRADRKARGLAEDGYYLSELRMDAVRTVLDDHPRAHRVRELLLRFLTENSIT</sequence>
<gene>
    <name evidence="1" type="ORF">DI628_04760</name>
</gene>
<evidence type="ECO:0000313" key="1">
    <source>
        <dbReference type="EMBL" id="TKW61936.1"/>
    </source>
</evidence>
<dbReference type="Proteomes" id="UP000320948">
    <property type="component" value="Unassembled WGS sequence"/>
</dbReference>
<proteinExistence type="predicted"/>
<name>A0A6N4R5K8_BLAVI</name>
<comment type="caution">
    <text evidence="1">The sequence shown here is derived from an EMBL/GenBank/DDBJ whole genome shotgun (WGS) entry which is preliminary data.</text>
</comment>